<name>A0ABQ1GKH7_9SPHN</name>
<reference evidence="4" key="1">
    <citation type="journal article" date="2019" name="Int. J. Syst. Evol. Microbiol.">
        <title>The Global Catalogue of Microorganisms (GCM) 10K type strain sequencing project: providing services to taxonomists for standard genome sequencing and annotation.</title>
        <authorList>
            <consortium name="The Broad Institute Genomics Platform"/>
            <consortium name="The Broad Institute Genome Sequencing Center for Infectious Disease"/>
            <person name="Wu L."/>
            <person name="Ma J."/>
        </authorList>
    </citation>
    <scope>NUCLEOTIDE SEQUENCE [LARGE SCALE GENOMIC DNA]</scope>
    <source>
        <strain evidence="4">CGMCC 1.10106</strain>
    </source>
</reference>
<comment type="caution">
    <text evidence="3">The sequence shown here is derived from an EMBL/GenBank/DDBJ whole genome shotgun (WGS) entry which is preliminary data.</text>
</comment>
<dbReference type="Proteomes" id="UP000618591">
    <property type="component" value="Unassembled WGS sequence"/>
</dbReference>
<protein>
    <recommendedName>
        <fullName evidence="2">Flagellar protein FlgJ N-terminal domain-containing protein</fullName>
    </recommendedName>
</protein>
<proteinExistence type="predicted"/>
<sequence length="118" mass="12443">MSEVPALPPVQGPQGPLQGVNVDTSRLQNRANLEAAGKKFEAVFTGMMVKAMRSTHLAEDDLFGSKGLDTFKEMQDTQFATGMANHAPLGIGKAMTEFLARSQTGLQAAPPAADGKTP</sequence>
<feature type="compositionally biased region" description="Pro residues" evidence="1">
    <location>
        <begin position="1"/>
        <end position="11"/>
    </location>
</feature>
<feature type="domain" description="Flagellar protein FlgJ N-terminal" evidence="2">
    <location>
        <begin position="50"/>
        <end position="96"/>
    </location>
</feature>
<feature type="region of interest" description="Disordered" evidence="1">
    <location>
        <begin position="1"/>
        <end position="21"/>
    </location>
</feature>
<evidence type="ECO:0000259" key="2">
    <source>
        <dbReference type="Pfam" id="PF10135"/>
    </source>
</evidence>
<dbReference type="InterPro" id="IPR019301">
    <property type="entry name" value="Flagellar_prot_FlgJ_N"/>
</dbReference>
<gene>
    <name evidence="3" type="ORF">GCM10011395_14600</name>
</gene>
<evidence type="ECO:0000313" key="4">
    <source>
        <dbReference type="Proteomes" id="UP000618591"/>
    </source>
</evidence>
<dbReference type="EMBL" id="BMDW01000007">
    <property type="protein sequence ID" value="GGA45461.1"/>
    <property type="molecule type" value="Genomic_DNA"/>
</dbReference>
<dbReference type="RefSeq" id="WP_188446217.1">
    <property type="nucleotide sequence ID" value="NZ_BMDW01000007.1"/>
</dbReference>
<evidence type="ECO:0000256" key="1">
    <source>
        <dbReference type="SAM" id="MobiDB-lite"/>
    </source>
</evidence>
<organism evidence="3 4">
    <name type="scientific">Sphingomonas psychrolutea</name>
    <dbReference type="NCBI Taxonomy" id="1259676"/>
    <lineage>
        <taxon>Bacteria</taxon>
        <taxon>Pseudomonadati</taxon>
        <taxon>Pseudomonadota</taxon>
        <taxon>Alphaproteobacteria</taxon>
        <taxon>Sphingomonadales</taxon>
        <taxon>Sphingomonadaceae</taxon>
        <taxon>Sphingomonas</taxon>
    </lineage>
</organism>
<dbReference type="Pfam" id="PF10135">
    <property type="entry name" value="Rod-binding"/>
    <property type="match status" value="1"/>
</dbReference>
<accession>A0ABQ1GKH7</accession>
<evidence type="ECO:0000313" key="3">
    <source>
        <dbReference type="EMBL" id="GGA45461.1"/>
    </source>
</evidence>
<keyword evidence="4" id="KW-1185">Reference proteome</keyword>